<evidence type="ECO:0000313" key="7">
    <source>
        <dbReference type="EMBL" id="WIA10185.1"/>
    </source>
</evidence>
<dbReference type="SUPFAM" id="SSF52540">
    <property type="entry name" value="P-loop containing nucleoside triphosphate hydrolases"/>
    <property type="match status" value="2"/>
</dbReference>
<feature type="region of interest" description="Disordered" evidence="4">
    <location>
        <begin position="412"/>
        <end position="460"/>
    </location>
</feature>
<dbReference type="InterPro" id="IPR038718">
    <property type="entry name" value="SNF2-like_sf"/>
</dbReference>
<feature type="compositionally biased region" description="Low complexity" evidence="4">
    <location>
        <begin position="21"/>
        <end position="31"/>
    </location>
</feature>
<evidence type="ECO:0000259" key="6">
    <source>
        <dbReference type="PROSITE" id="PS51194"/>
    </source>
</evidence>
<keyword evidence="3" id="KW-0067">ATP-binding</keyword>
<dbReference type="PROSITE" id="PS51194">
    <property type="entry name" value="HELICASE_CTER"/>
    <property type="match status" value="1"/>
</dbReference>
<keyword evidence="2" id="KW-0378">Hydrolase</keyword>
<dbReference type="Proteomes" id="UP001244341">
    <property type="component" value="Chromosome 2b"/>
</dbReference>
<dbReference type="PANTHER" id="PTHR45626">
    <property type="entry name" value="TRANSCRIPTION TERMINATION FACTOR 2-RELATED"/>
    <property type="match status" value="1"/>
</dbReference>
<evidence type="ECO:0000256" key="2">
    <source>
        <dbReference type="ARBA" id="ARBA00022801"/>
    </source>
</evidence>
<feature type="compositionally biased region" description="Acidic residues" evidence="4">
    <location>
        <begin position="424"/>
        <end position="453"/>
    </location>
</feature>
<feature type="compositionally biased region" description="Acidic residues" evidence="4">
    <location>
        <begin position="1097"/>
        <end position="1111"/>
    </location>
</feature>
<dbReference type="InterPro" id="IPR027417">
    <property type="entry name" value="P-loop_NTPase"/>
</dbReference>
<feature type="compositionally biased region" description="Acidic residues" evidence="4">
    <location>
        <begin position="1050"/>
        <end position="1085"/>
    </location>
</feature>
<organism evidence="7 8">
    <name type="scientific">Tetradesmus obliquus</name>
    <name type="common">Green alga</name>
    <name type="synonym">Acutodesmus obliquus</name>
    <dbReference type="NCBI Taxonomy" id="3088"/>
    <lineage>
        <taxon>Eukaryota</taxon>
        <taxon>Viridiplantae</taxon>
        <taxon>Chlorophyta</taxon>
        <taxon>core chlorophytes</taxon>
        <taxon>Chlorophyceae</taxon>
        <taxon>CS clade</taxon>
        <taxon>Sphaeropleales</taxon>
        <taxon>Scenedesmaceae</taxon>
        <taxon>Tetradesmus</taxon>
    </lineage>
</organism>
<dbReference type="InterPro" id="IPR014001">
    <property type="entry name" value="Helicase_ATP-bd"/>
</dbReference>
<evidence type="ECO:0000256" key="4">
    <source>
        <dbReference type="SAM" id="MobiDB-lite"/>
    </source>
</evidence>
<evidence type="ECO:0000256" key="3">
    <source>
        <dbReference type="ARBA" id="ARBA00022840"/>
    </source>
</evidence>
<dbReference type="CDD" id="cd18793">
    <property type="entry name" value="SF2_C_SNF"/>
    <property type="match status" value="1"/>
</dbReference>
<dbReference type="CDD" id="cd18008">
    <property type="entry name" value="DEXDc_SHPRH-like"/>
    <property type="match status" value="1"/>
</dbReference>
<dbReference type="InterPro" id="IPR000330">
    <property type="entry name" value="SNF2_N"/>
</dbReference>
<accession>A0ABY8TMG1</accession>
<dbReference type="EMBL" id="CP126209">
    <property type="protein sequence ID" value="WIA10185.1"/>
    <property type="molecule type" value="Genomic_DNA"/>
</dbReference>
<dbReference type="Pfam" id="PF00176">
    <property type="entry name" value="SNF2-rel_dom"/>
    <property type="match status" value="1"/>
</dbReference>
<gene>
    <name evidence="7" type="ORF">OEZ85_010388</name>
</gene>
<evidence type="ECO:0000259" key="5">
    <source>
        <dbReference type="PROSITE" id="PS51192"/>
    </source>
</evidence>
<feature type="domain" description="Helicase ATP-binding" evidence="5">
    <location>
        <begin position="375"/>
        <end position="604"/>
    </location>
</feature>
<dbReference type="SMART" id="SM00487">
    <property type="entry name" value="DEXDc"/>
    <property type="match status" value="1"/>
</dbReference>
<dbReference type="PROSITE" id="PS51192">
    <property type="entry name" value="HELICASE_ATP_BIND_1"/>
    <property type="match status" value="1"/>
</dbReference>
<dbReference type="InterPro" id="IPR001650">
    <property type="entry name" value="Helicase_C-like"/>
</dbReference>
<protein>
    <recommendedName>
        <fullName evidence="9">Helicase C-terminal domain-containing protein</fullName>
    </recommendedName>
</protein>
<dbReference type="InterPro" id="IPR049730">
    <property type="entry name" value="SNF2/RAD54-like_C"/>
</dbReference>
<evidence type="ECO:0000256" key="1">
    <source>
        <dbReference type="ARBA" id="ARBA00022741"/>
    </source>
</evidence>
<reference evidence="7 8" key="1">
    <citation type="submission" date="2023-05" db="EMBL/GenBank/DDBJ databases">
        <title>A 100% complete, gapless, phased diploid assembly of the Scenedesmus obliquus UTEX 3031 genome.</title>
        <authorList>
            <person name="Biondi T.C."/>
            <person name="Hanschen E.R."/>
            <person name="Kwon T."/>
            <person name="Eng W."/>
            <person name="Kruse C.P.S."/>
            <person name="Koehler S.I."/>
            <person name="Kunde Y."/>
            <person name="Gleasner C.D."/>
            <person name="You Mak K.T."/>
            <person name="Polle J."/>
            <person name="Hovde B.T."/>
            <person name="Starkenburg S.R."/>
        </authorList>
    </citation>
    <scope>NUCLEOTIDE SEQUENCE [LARGE SCALE GENOMIC DNA]</scope>
    <source>
        <strain evidence="7 8">DOE0152z</strain>
    </source>
</reference>
<sequence>MSEDEPTLGDIAAGMEEDAAAEPAAAAAAGTQTAAAAPAAPEEPAAELLHCAYGRVAVLYASWTKPSQVDDYKWDVEVLTTPGQVAARAKLVQQQKDAEQQLLAAYRDQAPFLDIIAELQALATVTRIRGIGNAPGVRHRPSVAVSLELQQGGRGKPAREGSLKITVWAWLASSCPSRDHRTVDSVPGEAAHSRPWEISQIAARAAFKVQWVNTITTVEEHDREGMRIFQTRNTPSWRQRAPHAPSSKRVLLKQSSGLPLSATLLALLQQQPGGDASCFEEWLGCAAEWDAYVKREKEAGSLLLHLLKTGPQAAARQPRGFAPGLTLKQHQLEALSLMQAAEQRPLGFNSVVWKEVTLGGRRWWLSPLLGKMSSEAPPKQATGGILAQDMGCGKTICCLAIILANTAPQKGPGNTAPGAALPADESEQQQDADDAEDGEASCQEESEEEEEEGAGASAAPPNRLLYSRATLVVCAVSLVGQWADEAAARTNGSLRILQYHGSGRYKYTAAQLAADYDVVVTTYNTLGTEHGGKRGRFSETGSPLCHIKWWRVIFDEGHVLKCRGTIQSRAACSLASDRRWVVTGTPIDTDVTDVYGLLLGLQVWPFTESRFAAQHCLAAFKGKALEASLCSNSRQVPLFALLKGITVRHTKEVLQLPPKTVEDVPVYLNADERRHYRTALRNAKQQWEALKHVGGNARLQAHALLQPMRRICSGGKLPERALQVTDFAAAARAREDARLQRINALLYGTAAPAVSVASNALGGSNADDTECCICLDAPEEPVASPCRCPECSSPLTLGVLKPVEPRAAAAAGAGPAAAVAAPSRAPRAAEQGPFVVCDSKLLKLKEELVAMRAADPGAKALIFSSFTATIQQLQEALPGWGYSFRFINGHMPMQQRTRAIEAFQKDPPTTVFILTLRSAACGIDLTAASHVFLLEPCLNAAVEAQAIGRAWRMGQSRNVVVKRLFVKGSIEERTMELATTAADRLQRERALHIGTLKGDNYSLWKDNMGLLLEDYSLPPPPAALPGPRPAAGAHQGRQHVAAHQQQQVEEHEEEEEAQQEESWDGCDADQDMEAEEAEEEEEESDSFCHDNQGGFGEFEDEEEDEEFEEEEVEEGEELMTCLGYCDDEADAAEAKLMAVAQQAVTANAAAANGAAVASTSVAAGDSAADGEVAVPAGVQVVAAQRWLHQFNSGVLRRHVRLVKAVAGRGGASAGGAEAVGAGLRAWIDSNLMGAGQQGV</sequence>
<feature type="compositionally biased region" description="Low complexity" evidence="4">
    <location>
        <begin position="1029"/>
        <end position="1047"/>
    </location>
</feature>
<dbReference type="PANTHER" id="PTHR45626:SF38">
    <property type="entry name" value="DEAD-BOX PROTEIN"/>
    <property type="match status" value="1"/>
</dbReference>
<feature type="domain" description="Helicase C-terminal" evidence="6">
    <location>
        <begin position="843"/>
        <end position="1009"/>
    </location>
</feature>
<dbReference type="Gene3D" id="3.40.50.10810">
    <property type="entry name" value="Tandem AAA-ATPase domain"/>
    <property type="match status" value="1"/>
</dbReference>
<feature type="region of interest" description="Disordered" evidence="4">
    <location>
        <begin position="1"/>
        <end position="31"/>
    </location>
</feature>
<evidence type="ECO:0000313" key="8">
    <source>
        <dbReference type="Proteomes" id="UP001244341"/>
    </source>
</evidence>
<dbReference type="Gene3D" id="3.40.50.300">
    <property type="entry name" value="P-loop containing nucleotide triphosphate hydrolases"/>
    <property type="match status" value="1"/>
</dbReference>
<evidence type="ECO:0008006" key="9">
    <source>
        <dbReference type="Google" id="ProtNLM"/>
    </source>
</evidence>
<dbReference type="Pfam" id="PF00271">
    <property type="entry name" value="Helicase_C"/>
    <property type="match status" value="1"/>
</dbReference>
<dbReference type="SMART" id="SM00490">
    <property type="entry name" value="HELICc"/>
    <property type="match status" value="1"/>
</dbReference>
<feature type="region of interest" description="Disordered" evidence="4">
    <location>
        <begin position="1020"/>
        <end position="1111"/>
    </location>
</feature>
<keyword evidence="1" id="KW-0547">Nucleotide-binding</keyword>
<dbReference type="InterPro" id="IPR050628">
    <property type="entry name" value="SNF2_RAD54_helicase_TF"/>
</dbReference>
<keyword evidence="8" id="KW-1185">Reference proteome</keyword>
<name>A0ABY8TMG1_TETOB</name>
<proteinExistence type="predicted"/>